<dbReference type="SMR" id="A0A3B6H1F6"/>
<evidence type="ECO:0000313" key="2">
    <source>
        <dbReference type="Proteomes" id="UP000019116"/>
    </source>
</evidence>
<sequence length="141" mass="15995">MLMGRPEEEVSGSSSDLLQGLSQLHEQARQAMRSVAKALWPSDSPPGSMEKLVELFKGARRHIRLWKISACREGAREAWAMVKTRYTKLDPNHKARVRPLRSNGEEIPVSLVYNQVEVAAKYSQQDCKLDSLLDSIEEEIF</sequence>
<dbReference type="Gramene" id="TraesCS3D03G0770800.1">
    <property type="protein sequence ID" value="TraesCS3D03G0770800.1.CDS1"/>
    <property type="gene ID" value="TraesCS3D03G0770800"/>
</dbReference>
<dbReference type="OrthoDB" id="704930at2759"/>
<proteinExistence type="predicted"/>
<reference evidence="1" key="1">
    <citation type="submission" date="2018-08" db="EMBL/GenBank/DDBJ databases">
        <authorList>
            <person name="Rossello M."/>
        </authorList>
    </citation>
    <scope>NUCLEOTIDE SEQUENCE [LARGE SCALE GENOMIC DNA]</scope>
    <source>
        <strain evidence="1">cv. Chinese Spring</strain>
    </source>
</reference>
<organism evidence="1">
    <name type="scientific">Triticum aestivum</name>
    <name type="common">Wheat</name>
    <dbReference type="NCBI Taxonomy" id="4565"/>
    <lineage>
        <taxon>Eukaryota</taxon>
        <taxon>Viridiplantae</taxon>
        <taxon>Streptophyta</taxon>
        <taxon>Embryophyta</taxon>
        <taxon>Tracheophyta</taxon>
        <taxon>Spermatophyta</taxon>
        <taxon>Magnoliopsida</taxon>
        <taxon>Liliopsida</taxon>
        <taxon>Poales</taxon>
        <taxon>Poaceae</taxon>
        <taxon>BOP clade</taxon>
        <taxon>Pooideae</taxon>
        <taxon>Triticodae</taxon>
        <taxon>Triticeae</taxon>
        <taxon>Triticinae</taxon>
        <taxon>Triticum</taxon>
    </lineage>
</organism>
<dbReference type="Gramene" id="TraesROB_scaffold_020917_01G000100.1">
    <property type="protein sequence ID" value="TraesROB_scaffold_020917_01G000100.1"/>
    <property type="gene ID" value="TraesROB_scaffold_020917_01G000100"/>
</dbReference>
<dbReference type="Gramene" id="TraesCLE_scaffold_020869_01G000200.1">
    <property type="protein sequence ID" value="TraesCLE_scaffold_020869_01G000200.1"/>
    <property type="gene ID" value="TraesCLE_scaffold_020869_01G000200"/>
</dbReference>
<keyword evidence="2" id="KW-1185">Reference proteome</keyword>
<evidence type="ECO:0000313" key="1">
    <source>
        <dbReference type="EnsemblPlants" id="TraesCS3D02G346800.1.cds1"/>
    </source>
</evidence>
<dbReference type="EnsemblPlants" id="TraesCS3D02G346800.1">
    <property type="protein sequence ID" value="TraesCS3D02G346800.1.cds1"/>
    <property type="gene ID" value="TraesCS3D02G346800"/>
</dbReference>
<dbReference type="Gramene" id="TraesCS3D02G346800.1">
    <property type="protein sequence ID" value="TraesCS3D02G346800.1.cds1"/>
    <property type="gene ID" value="TraesCS3D02G346800"/>
</dbReference>
<dbReference type="Gramene" id="TraesWEE_scaffold_095221_01G000100.1">
    <property type="protein sequence ID" value="TraesWEE_scaffold_095221_01G000100.1"/>
    <property type="gene ID" value="TraesWEE_scaffold_095221_01G000100"/>
</dbReference>
<accession>A0A3B6H1F6</accession>
<dbReference type="Gramene" id="TraesRN3D0100804400.1">
    <property type="protein sequence ID" value="TraesRN3D0100804400.1"/>
    <property type="gene ID" value="TraesRN3D0100804400"/>
</dbReference>
<name>A0A3B6H1F6_WHEAT</name>
<protein>
    <submittedName>
        <fullName evidence="1">Uncharacterized protein</fullName>
    </submittedName>
</protein>
<dbReference type="Gramene" id="TraesCAD_scaffold_024474_01G000200.1">
    <property type="protein sequence ID" value="TraesCAD_scaffold_024474_01G000200.1"/>
    <property type="gene ID" value="TraesCAD_scaffold_024474_01G000200"/>
</dbReference>
<reference evidence="1" key="2">
    <citation type="submission" date="2018-10" db="UniProtKB">
        <authorList>
            <consortium name="EnsemblPlants"/>
        </authorList>
    </citation>
    <scope>IDENTIFICATION</scope>
</reference>
<dbReference type="Proteomes" id="UP000019116">
    <property type="component" value="Chromosome 3D"/>
</dbReference>
<dbReference type="AlphaFoldDB" id="A0A3B6H1F6"/>